<feature type="region of interest" description="Disordered" evidence="1">
    <location>
        <begin position="1"/>
        <end position="135"/>
    </location>
</feature>
<reference evidence="2" key="1">
    <citation type="submission" date="2018-11" db="EMBL/GenBank/DDBJ databases">
        <authorList>
            <consortium name="Pathogen Informatics"/>
        </authorList>
    </citation>
    <scope>NUCLEOTIDE SEQUENCE</scope>
</reference>
<name>A0A3S4ZK53_9PLAT</name>
<feature type="compositionally biased region" description="Acidic residues" evidence="1">
    <location>
        <begin position="56"/>
        <end position="86"/>
    </location>
</feature>
<feature type="compositionally biased region" description="Polar residues" evidence="1">
    <location>
        <begin position="111"/>
        <end position="128"/>
    </location>
</feature>
<organism evidence="2 3">
    <name type="scientific">Protopolystoma xenopodis</name>
    <dbReference type="NCBI Taxonomy" id="117903"/>
    <lineage>
        <taxon>Eukaryota</taxon>
        <taxon>Metazoa</taxon>
        <taxon>Spiralia</taxon>
        <taxon>Lophotrochozoa</taxon>
        <taxon>Platyhelminthes</taxon>
        <taxon>Monogenea</taxon>
        <taxon>Polyopisthocotylea</taxon>
        <taxon>Polystomatidea</taxon>
        <taxon>Polystomatidae</taxon>
        <taxon>Protopolystoma</taxon>
    </lineage>
</organism>
<gene>
    <name evidence="2" type="ORF">PXEA_LOCUS7012</name>
</gene>
<accession>A0A3S4ZK53</accession>
<comment type="caution">
    <text evidence="2">The sequence shown here is derived from an EMBL/GenBank/DDBJ whole genome shotgun (WGS) entry which is preliminary data.</text>
</comment>
<keyword evidence="3" id="KW-1185">Reference proteome</keyword>
<sequence>MTKKEESGRYKVLGRAEETAQLDEGSEGYFEEDGEEEVEDRRQEGCHSEGISFYNDTDEVDVENEDADDDDDMDDEDKDDEYDQSSDPELSTAIASRSIILPISMRREDAGSQNSVEEMDSFTTSSAMKQGRLHSVPIKSEERDKLIASRCLKLMASGTSFQLLSTLVSLPKVLLS</sequence>
<dbReference type="Proteomes" id="UP000784294">
    <property type="component" value="Unassembled WGS sequence"/>
</dbReference>
<evidence type="ECO:0000256" key="1">
    <source>
        <dbReference type="SAM" id="MobiDB-lite"/>
    </source>
</evidence>
<proteinExistence type="predicted"/>
<feature type="compositionally biased region" description="Basic and acidic residues" evidence="1">
    <location>
        <begin position="1"/>
        <end position="18"/>
    </location>
</feature>
<evidence type="ECO:0000313" key="3">
    <source>
        <dbReference type="Proteomes" id="UP000784294"/>
    </source>
</evidence>
<protein>
    <submittedName>
        <fullName evidence="2">Uncharacterized protein</fullName>
    </submittedName>
</protein>
<dbReference type="AlphaFoldDB" id="A0A3S4ZK53"/>
<dbReference type="EMBL" id="CAAALY010018206">
    <property type="protein sequence ID" value="VEL13572.1"/>
    <property type="molecule type" value="Genomic_DNA"/>
</dbReference>
<feature type="compositionally biased region" description="Acidic residues" evidence="1">
    <location>
        <begin position="20"/>
        <end position="38"/>
    </location>
</feature>
<evidence type="ECO:0000313" key="2">
    <source>
        <dbReference type="EMBL" id="VEL13572.1"/>
    </source>
</evidence>